<name>A0AAV5S5X7_9BILA</name>
<dbReference type="AlphaFoldDB" id="A0AAV5S5X7"/>
<comment type="caution">
    <text evidence="1">The sequence shown here is derived from an EMBL/GenBank/DDBJ whole genome shotgun (WGS) entry which is preliminary data.</text>
</comment>
<reference evidence="1" key="1">
    <citation type="submission" date="2023-10" db="EMBL/GenBank/DDBJ databases">
        <title>Genome assembly of Pristionchus species.</title>
        <authorList>
            <person name="Yoshida K."/>
            <person name="Sommer R.J."/>
        </authorList>
    </citation>
    <scope>NUCLEOTIDE SEQUENCE</scope>
    <source>
        <strain evidence="1">RS0144</strain>
    </source>
</reference>
<accession>A0AAV5S5X7</accession>
<feature type="non-terminal residue" evidence="1">
    <location>
        <position position="167"/>
    </location>
</feature>
<dbReference type="PANTHER" id="PTHR35014">
    <property type="entry name" value="INFECTION RESPONSE PROTEIN-RELATED"/>
    <property type="match status" value="1"/>
</dbReference>
<feature type="non-terminal residue" evidence="1">
    <location>
        <position position="1"/>
    </location>
</feature>
<dbReference type="PANTHER" id="PTHR35014:SF1">
    <property type="entry name" value="INFECTION RESPONSE PROTEIN"/>
    <property type="match status" value="1"/>
</dbReference>
<evidence type="ECO:0000313" key="1">
    <source>
        <dbReference type="EMBL" id="GMS77971.1"/>
    </source>
</evidence>
<proteinExistence type="predicted"/>
<dbReference type="Proteomes" id="UP001432027">
    <property type="component" value="Unassembled WGS sequence"/>
</dbReference>
<evidence type="ECO:0000313" key="2">
    <source>
        <dbReference type="Proteomes" id="UP001432027"/>
    </source>
</evidence>
<protein>
    <submittedName>
        <fullName evidence="1">Uncharacterized protein</fullName>
    </submittedName>
</protein>
<sequence length="167" mass="18576">QTKSCLDSYFSGFGLNPDNLPQYATYIGKLLDLTTKYGADGVNMFCSLEQVAEDCLGGLLNSPCMTAAAFQQMYGMSVTDSYEYATDFPVRAYMCKNKQVMDDNLVCFDDVHLKHLDERKKCTTDLENAMAKVTDGDYCKPWGPFVTCNDDVYVKYCGAQVKGSVCI</sequence>
<organism evidence="1 2">
    <name type="scientific">Pristionchus entomophagus</name>
    <dbReference type="NCBI Taxonomy" id="358040"/>
    <lineage>
        <taxon>Eukaryota</taxon>
        <taxon>Metazoa</taxon>
        <taxon>Ecdysozoa</taxon>
        <taxon>Nematoda</taxon>
        <taxon>Chromadorea</taxon>
        <taxon>Rhabditida</taxon>
        <taxon>Rhabditina</taxon>
        <taxon>Diplogasteromorpha</taxon>
        <taxon>Diplogasteroidea</taxon>
        <taxon>Neodiplogasteridae</taxon>
        <taxon>Pristionchus</taxon>
    </lineage>
</organism>
<keyword evidence="2" id="KW-1185">Reference proteome</keyword>
<gene>
    <name evidence="1" type="ORF">PENTCL1PPCAC_146</name>
</gene>
<dbReference type="EMBL" id="BTSX01000001">
    <property type="protein sequence ID" value="GMS77971.1"/>
    <property type="molecule type" value="Genomic_DNA"/>
</dbReference>